<dbReference type="GO" id="GO:0005737">
    <property type="term" value="C:cytoplasm"/>
    <property type="evidence" value="ECO:0007669"/>
    <property type="project" value="UniProtKB-SubCell"/>
</dbReference>
<keyword evidence="5 8" id="KW-0547">Nucleotide-binding</keyword>
<evidence type="ECO:0000313" key="11">
    <source>
        <dbReference type="Proteomes" id="UP000192360"/>
    </source>
</evidence>
<evidence type="ECO:0000256" key="1">
    <source>
        <dbReference type="ARBA" id="ARBA00004496"/>
    </source>
</evidence>
<dbReference type="SMART" id="SM00977">
    <property type="entry name" value="TilS_C"/>
    <property type="match status" value="1"/>
</dbReference>
<dbReference type="OrthoDB" id="9807403at2"/>
<evidence type="ECO:0000256" key="5">
    <source>
        <dbReference type="ARBA" id="ARBA00022741"/>
    </source>
</evidence>
<keyword evidence="3 8" id="KW-0436">Ligase</keyword>
<accession>A0A1W1ZRK1</accession>
<dbReference type="Pfam" id="PF01171">
    <property type="entry name" value="ATP_bind_3"/>
    <property type="match status" value="1"/>
</dbReference>
<comment type="catalytic activity">
    <reaction evidence="7 8">
        <text>cytidine(34) in tRNA(Ile2) + L-lysine + ATP = lysidine(34) in tRNA(Ile2) + AMP + diphosphate + H(+)</text>
        <dbReference type="Rhea" id="RHEA:43744"/>
        <dbReference type="Rhea" id="RHEA-COMP:10625"/>
        <dbReference type="Rhea" id="RHEA-COMP:10670"/>
        <dbReference type="ChEBI" id="CHEBI:15378"/>
        <dbReference type="ChEBI" id="CHEBI:30616"/>
        <dbReference type="ChEBI" id="CHEBI:32551"/>
        <dbReference type="ChEBI" id="CHEBI:33019"/>
        <dbReference type="ChEBI" id="CHEBI:82748"/>
        <dbReference type="ChEBI" id="CHEBI:83665"/>
        <dbReference type="ChEBI" id="CHEBI:456215"/>
        <dbReference type="EC" id="6.3.4.19"/>
    </reaction>
</comment>
<dbReference type="InterPro" id="IPR012795">
    <property type="entry name" value="tRNA_Ile_lys_synt_N"/>
</dbReference>
<evidence type="ECO:0000259" key="9">
    <source>
        <dbReference type="SMART" id="SM00977"/>
    </source>
</evidence>
<dbReference type="InterPro" id="IPR014729">
    <property type="entry name" value="Rossmann-like_a/b/a_fold"/>
</dbReference>
<dbReference type="PANTHER" id="PTHR43033:SF1">
    <property type="entry name" value="TRNA(ILE)-LYSIDINE SYNTHASE-RELATED"/>
    <property type="match status" value="1"/>
</dbReference>
<evidence type="ECO:0000256" key="2">
    <source>
        <dbReference type="ARBA" id="ARBA00022490"/>
    </source>
</evidence>
<name>A0A1W1ZRK1_9FLAO</name>
<dbReference type="NCBIfam" id="TIGR02432">
    <property type="entry name" value="lysidine_TilS_N"/>
    <property type="match status" value="1"/>
</dbReference>
<proteinExistence type="inferred from homology"/>
<comment type="similarity">
    <text evidence="8">Belongs to the tRNA(Ile)-lysidine synthase family.</text>
</comment>
<comment type="subcellular location">
    <subcellularLocation>
        <location evidence="1 8">Cytoplasm</location>
    </subcellularLocation>
</comment>
<evidence type="ECO:0000256" key="6">
    <source>
        <dbReference type="ARBA" id="ARBA00022840"/>
    </source>
</evidence>
<feature type="binding site" evidence="8">
    <location>
        <begin position="26"/>
        <end position="31"/>
    </location>
    <ligand>
        <name>ATP</name>
        <dbReference type="ChEBI" id="CHEBI:30616"/>
    </ligand>
</feature>
<evidence type="ECO:0000313" key="10">
    <source>
        <dbReference type="EMBL" id="SMC51024.1"/>
    </source>
</evidence>
<dbReference type="EC" id="6.3.4.19" evidence="8"/>
<keyword evidence="6 8" id="KW-0067">ATP-binding</keyword>
<feature type="domain" description="Lysidine-tRNA(Ile) synthetase C-terminal" evidence="9">
    <location>
        <begin position="359"/>
        <end position="431"/>
    </location>
</feature>
<evidence type="ECO:0000256" key="7">
    <source>
        <dbReference type="ARBA" id="ARBA00048539"/>
    </source>
</evidence>
<comment type="function">
    <text evidence="8">Ligates lysine onto the cytidine present at position 34 of the AUA codon-specific tRNA(Ile) that contains the anticodon CAU, in an ATP-dependent manner. Cytidine is converted to lysidine, thus changing the amino acid specificity of the tRNA from methionine to isoleucine.</text>
</comment>
<protein>
    <recommendedName>
        <fullName evidence="8">tRNA(Ile)-lysidine synthase</fullName>
        <ecNumber evidence="8">6.3.4.19</ecNumber>
    </recommendedName>
    <alternativeName>
        <fullName evidence="8">tRNA(Ile)-2-lysyl-cytidine synthase</fullName>
    </alternativeName>
    <alternativeName>
        <fullName evidence="8">tRNA(Ile)-lysidine synthetase</fullName>
    </alternativeName>
</protein>
<dbReference type="SUPFAM" id="SSF52402">
    <property type="entry name" value="Adenine nucleotide alpha hydrolases-like"/>
    <property type="match status" value="1"/>
</dbReference>
<dbReference type="Proteomes" id="UP000192360">
    <property type="component" value="Unassembled WGS sequence"/>
</dbReference>
<dbReference type="InterPro" id="IPR012094">
    <property type="entry name" value="tRNA_Ile_lys_synt"/>
</dbReference>
<organism evidence="10 11">
    <name type="scientific">Cellulophaga tyrosinoxydans</name>
    <dbReference type="NCBI Taxonomy" id="504486"/>
    <lineage>
        <taxon>Bacteria</taxon>
        <taxon>Pseudomonadati</taxon>
        <taxon>Bacteroidota</taxon>
        <taxon>Flavobacteriia</taxon>
        <taxon>Flavobacteriales</taxon>
        <taxon>Flavobacteriaceae</taxon>
        <taxon>Cellulophaga</taxon>
    </lineage>
</organism>
<dbReference type="Gene3D" id="3.40.50.620">
    <property type="entry name" value="HUPs"/>
    <property type="match status" value="1"/>
</dbReference>
<keyword evidence="2 8" id="KW-0963">Cytoplasm</keyword>
<sequence>MLEEFKKHIAAKFSNLKEHEFLLACSGGLDSIVLAHLCHVLGLNYSIAHCNFKLRGKESDADEEFVRILADKYAKKAYVTSFKTTDYITENKVSLQVAARELRYDWFVQIMQENDIKTLVTAHHADDNLETFIINLSRGTGIEGLTGIPEKTNSISRPLLPFSRSEILNYAKKHKLDWREDQSNLETKYLRNKIRHKIVPELKELHPTFLANFINTQNYLSQTSVLLDGIINTIRNTIFKSNSNVFIIETSALKKLEPLEPYIYQLFKPYGFSDADAIIELFSSLSGKEIYSATHRLLKDRNSLLLQEIKITEDENYLISKGTKQISIPISLKFSVVESITQTNTSIIYVDADLLMFPLSVRKWKTGDYIHPFGMKGAKKLSKFYKDEKYSLIDKENQWLLCSEDKIVWIIGKRADERFKVTENTKKIIAIKHE</sequence>
<evidence type="ECO:0000256" key="8">
    <source>
        <dbReference type="HAMAP-Rule" id="MF_01161"/>
    </source>
</evidence>
<dbReference type="RefSeq" id="WP_084060804.1">
    <property type="nucleotide sequence ID" value="NZ_FWXO01000002.1"/>
</dbReference>
<evidence type="ECO:0000256" key="3">
    <source>
        <dbReference type="ARBA" id="ARBA00022598"/>
    </source>
</evidence>
<gene>
    <name evidence="8" type="primary">tilS</name>
    <name evidence="10" type="ORF">SAMN05660703_1489</name>
</gene>
<dbReference type="InterPro" id="IPR012796">
    <property type="entry name" value="Lysidine-tRNA-synth_C"/>
</dbReference>
<dbReference type="GO" id="GO:0005524">
    <property type="term" value="F:ATP binding"/>
    <property type="evidence" value="ECO:0007669"/>
    <property type="project" value="UniProtKB-UniRule"/>
</dbReference>
<keyword evidence="11" id="KW-1185">Reference proteome</keyword>
<dbReference type="EMBL" id="FWXO01000002">
    <property type="protein sequence ID" value="SMC51024.1"/>
    <property type="molecule type" value="Genomic_DNA"/>
</dbReference>
<dbReference type="STRING" id="504486.SAMN05660703_1489"/>
<dbReference type="SUPFAM" id="SSF56037">
    <property type="entry name" value="PheT/TilS domain"/>
    <property type="match status" value="1"/>
</dbReference>
<dbReference type="GO" id="GO:0006400">
    <property type="term" value="P:tRNA modification"/>
    <property type="evidence" value="ECO:0007669"/>
    <property type="project" value="UniProtKB-UniRule"/>
</dbReference>
<dbReference type="InterPro" id="IPR011063">
    <property type="entry name" value="TilS/TtcA_N"/>
</dbReference>
<evidence type="ECO:0000256" key="4">
    <source>
        <dbReference type="ARBA" id="ARBA00022694"/>
    </source>
</evidence>
<reference evidence="10 11" key="1">
    <citation type="submission" date="2017-04" db="EMBL/GenBank/DDBJ databases">
        <authorList>
            <person name="Afonso C.L."/>
            <person name="Miller P.J."/>
            <person name="Scott M.A."/>
            <person name="Spackman E."/>
            <person name="Goraichik I."/>
            <person name="Dimitrov K.M."/>
            <person name="Suarez D.L."/>
            <person name="Swayne D.E."/>
        </authorList>
    </citation>
    <scope>NUCLEOTIDE SEQUENCE [LARGE SCALE GENOMIC DNA]</scope>
    <source>
        <strain evidence="10 11">DSM 21164</strain>
    </source>
</reference>
<dbReference type="AlphaFoldDB" id="A0A1W1ZRK1"/>
<comment type="domain">
    <text evidence="8">The N-terminal region contains the highly conserved SGGXDS motif, predicted to be a P-loop motif involved in ATP binding.</text>
</comment>
<dbReference type="HAMAP" id="MF_01161">
    <property type="entry name" value="tRNA_Ile_lys_synt"/>
    <property type="match status" value="1"/>
</dbReference>
<dbReference type="CDD" id="cd01992">
    <property type="entry name" value="TilS_N"/>
    <property type="match status" value="1"/>
</dbReference>
<keyword evidence="4 8" id="KW-0819">tRNA processing</keyword>
<dbReference type="NCBIfam" id="TIGR02433">
    <property type="entry name" value="lysidine_TilS_C"/>
    <property type="match status" value="1"/>
</dbReference>
<dbReference type="Pfam" id="PF11734">
    <property type="entry name" value="TilS_C"/>
    <property type="match status" value="1"/>
</dbReference>
<dbReference type="GO" id="GO:0032267">
    <property type="term" value="F:tRNA(Ile)-lysidine synthase activity"/>
    <property type="evidence" value="ECO:0007669"/>
    <property type="project" value="UniProtKB-EC"/>
</dbReference>
<dbReference type="PANTHER" id="PTHR43033">
    <property type="entry name" value="TRNA(ILE)-LYSIDINE SYNTHASE-RELATED"/>
    <property type="match status" value="1"/>
</dbReference>